<reference evidence="2 3" key="1">
    <citation type="submission" date="2018-11" db="EMBL/GenBank/DDBJ databases">
        <authorList>
            <consortium name="Pathogen Informatics"/>
        </authorList>
    </citation>
    <scope>NUCLEOTIDE SEQUENCE [LARGE SCALE GENOMIC DNA]</scope>
</reference>
<dbReference type="AlphaFoldDB" id="A0A3P6T5B1"/>
<organism evidence="2 3">
    <name type="scientific">Cylicostephanus goldi</name>
    <name type="common">Nematode worm</name>
    <dbReference type="NCBI Taxonomy" id="71465"/>
    <lineage>
        <taxon>Eukaryota</taxon>
        <taxon>Metazoa</taxon>
        <taxon>Ecdysozoa</taxon>
        <taxon>Nematoda</taxon>
        <taxon>Chromadorea</taxon>
        <taxon>Rhabditida</taxon>
        <taxon>Rhabditina</taxon>
        <taxon>Rhabditomorpha</taxon>
        <taxon>Strongyloidea</taxon>
        <taxon>Strongylidae</taxon>
        <taxon>Cylicostephanus</taxon>
    </lineage>
</organism>
<keyword evidence="3" id="KW-1185">Reference proteome</keyword>
<evidence type="ECO:0000313" key="2">
    <source>
        <dbReference type="EMBL" id="VDK78379.1"/>
    </source>
</evidence>
<protein>
    <submittedName>
        <fullName evidence="2">Uncharacterized protein</fullName>
    </submittedName>
</protein>
<keyword evidence="1" id="KW-0175">Coiled coil</keyword>
<proteinExistence type="predicted"/>
<name>A0A3P6T5B1_CYLGO</name>
<dbReference type="OrthoDB" id="5799458at2759"/>
<feature type="coiled-coil region" evidence="1">
    <location>
        <begin position="2"/>
        <end position="71"/>
    </location>
</feature>
<sequence length="212" mass="25174">MEDKFRLDKREIQNEVEQLEEELSRLRQVETSTKNKAMLLERQNTRLMEENREQSEAISHLEQLNRQLRTELSKVPSTVTAMQPRPVEDNTQLIMYKQKLEIVVAHNKRLRERIQDLTASQKKKSKANDGEPFSLKWSGAFRSQVMLIRKRRLAKGDTLSEMESEPESIFVRHRRRKLLKRKERKLRYERIASRILVQDSGSLICAVSYLRL</sequence>
<gene>
    <name evidence="2" type="ORF">CGOC_LOCUS7446</name>
</gene>
<evidence type="ECO:0000256" key="1">
    <source>
        <dbReference type="SAM" id="Coils"/>
    </source>
</evidence>
<dbReference type="Proteomes" id="UP000271889">
    <property type="component" value="Unassembled WGS sequence"/>
</dbReference>
<evidence type="ECO:0000313" key="3">
    <source>
        <dbReference type="Proteomes" id="UP000271889"/>
    </source>
</evidence>
<accession>A0A3P6T5B1</accession>
<dbReference type="EMBL" id="UYRV01025916">
    <property type="protein sequence ID" value="VDK78379.1"/>
    <property type="molecule type" value="Genomic_DNA"/>
</dbReference>